<feature type="transmembrane region" description="Helical" evidence="6">
    <location>
        <begin position="160"/>
        <end position="184"/>
    </location>
</feature>
<dbReference type="KEGG" id="gfu:KM031_15735"/>
<evidence type="ECO:0000256" key="6">
    <source>
        <dbReference type="SAM" id="Phobius"/>
    </source>
</evidence>
<keyword evidence="4 6" id="KW-1133">Transmembrane helix</keyword>
<feature type="transmembrane region" description="Helical" evidence="6">
    <location>
        <begin position="32"/>
        <end position="51"/>
    </location>
</feature>
<feature type="transmembrane region" description="Helical" evidence="6">
    <location>
        <begin position="218"/>
        <end position="237"/>
    </location>
</feature>
<keyword evidence="8" id="KW-1185">Reference proteome</keyword>
<protein>
    <submittedName>
        <fullName evidence="7">Branched-chain amino acid ABC transporter permease</fullName>
    </submittedName>
</protein>
<feature type="transmembrane region" description="Helical" evidence="6">
    <location>
        <begin position="7"/>
        <end position="26"/>
    </location>
</feature>
<dbReference type="EMBL" id="CP076361">
    <property type="protein sequence ID" value="QWK92071.1"/>
    <property type="molecule type" value="Genomic_DNA"/>
</dbReference>
<dbReference type="PANTHER" id="PTHR30482">
    <property type="entry name" value="HIGH-AFFINITY BRANCHED-CHAIN AMINO ACID TRANSPORT SYSTEM PERMEASE"/>
    <property type="match status" value="1"/>
</dbReference>
<name>A0A975PAX5_9RHOB</name>
<evidence type="ECO:0000256" key="5">
    <source>
        <dbReference type="ARBA" id="ARBA00023136"/>
    </source>
</evidence>
<evidence type="ECO:0000256" key="2">
    <source>
        <dbReference type="ARBA" id="ARBA00022475"/>
    </source>
</evidence>
<proteinExistence type="predicted"/>
<dbReference type="InterPro" id="IPR043428">
    <property type="entry name" value="LivM-like"/>
</dbReference>
<dbReference type="InterPro" id="IPR001851">
    <property type="entry name" value="ABC_transp_permease"/>
</dbReference>
<dbReference type="CDD" id="cd06581">
    <property type="entry name" value="TM_PBP1_LivM_like"/>
    <property type="match status" value="1"/>
</dbReference>
<feature type="transmembrane region" description="Helical" evidence="6">
    <location>
        <begin position="63"/>
        <end position="81"/>
    </location>
</feature>
<evidence type="ECO:0000256" key="4">
    <source>
        <dbReference type="ARBA" id="ARBA00022989"/>
    </source>
</evidence>
<feature type="transmembrane region" description="Helical" evidence="6">
    <location>
        <begin position="249"/>
        <end position="276"/>
    </location>
</feature>
<dbReference type="GO" id="GO:0005886">
    <property type="term" value="C:plasma membrane"/>
    <property type="evidence" value="ECO:0007669"/>
    <property type="project" value="UniProtKB-SubCell"/>
</dbReference>
<keyword evidence="2" id="KW-1003">Cell membrane</keyword>
<feature type="transmembrane region" description="Helical" evidence="6">
    <location>
        <begin position="288"/>
        <end position="312"/>
    </location>
</feature>
<keyword evidence="5 6" id="KW-0472">Membrane</keyword>
<dbReference type="PANTHER" id="PTHR30482:SF1">
    <property type="entry name" value="BRANCHED-CHAIN AMINO ACID TRANSPORT PERMEASE PROTEIN LIVM-RELATED"/>
    <property type="match status" value="1"/>
</dbReference>
<dbReference type="Proteomes" id="UP000679352">
    <property type="component" value="Chromosome"/>
</dbReference>
<gene>
    <name evidence="7" type="ORF">KM031_15735</name>
</gene>
<keyword evidence="3 6" id="KW-0812">Transmembrane</keyword>
<comment type="subcellular location">
    <subcellularLocation>
        <location evidence="1">Cell membrane</location>
        <topology evidence="1">Multi-pass membrane protein</topology>
    </subcellularLocation>
</comment>
<feature type="transmembrane region" description="Helical" evidence="6">
    <location>
        <begin position="93"/>
        <end position="116"/>
    </location>
</feature>
<dbReference type="Pfam" id="PF02653">
    <property type="entry name" value="BPD_transp_2"/>
    <property type="match status" value="1"/>
</dbReference>
<sequence length="342" mass="35300">MMRGLRGGLITAVPLVLIGLAVMAFAPTYQQHLAAAAALNLMIVVGLQVFMGNSGVAHLGHSAFVGLGAYGMAILATPVAMKKLSIPHAPLGLAQIALPPAVAAALTLAVVALLAVISGRVIARLSGVAATIVSLAFLIIIHSMFLHWPALFKGNQGFFGIPQVAGLPLVMAGAVLAIVVARLFRESPNGLQLRATAQNPQAAEALAIDARALRRQSWLISALICGTAGVLYASFTGTISPRLFYFQQVFLTLAMLILGGMGTVTGAMAGALLLSIGLELIRSLESGVTIGGLTLPAMLGLSGVALGAVIVLCMALRPQGLCGPYELDEMLSRALRRTGTKR</sequence>
<evidence type="ECO:0000313" key="7">
    <source>
        <dbReference type="EMBL" id="QWK92071.1"/>
    </source>
</evidence>
<reference evidence="7" key="1">
    <citation type="submission" date="2021-06" db="EMBL/GenBank/DDBJ databases">
        <title>Direct submission.</title>
        <authorList>
            <person name="Lee C.-S."/>
            <person name="Jin L."/>
        </authorList>
    </citation>
    <scope>NUCLEOTIDE SEQUENCE</scope>
    <source>
        <strain evidence="7">Con5</strain>
    </source>
</reference>
<dbReference type="GO" id="GO:0015658">
    <property type="term" value="F:branched-chain amino acid transmembrane transporter activity"/>
    <property type="evidence" value="ECO:0007669"/>
    <property type="project" value="InterPro"/>
</dbReference>
<organism evidence="7 8">
    <name type="scientific">Gemmobacter fulvus</name>
    <dbReference type="NCBI Taxonomy" id="2840474"/>
    <lineage>
        <taxon>Bacteria</taxon>
        <taxon>Pseudomonadati</taxon>
        <taxon>Pseudomonadota</taxon>
        <taxon>Alphaproteobacteria</taxon>
        <taxon>Rhodobacterales</taxon>
        <taxon>Paracoccaceae</taxon>
        <taxon>Gemmobacter</taxon>
    </lineage>
</organism>
<evidence type="ECO:0000256" key="3">
    <source>
        <dbReference type="ARBA" id="ARBA00022692"/>
    </source>
</evidence>
<feature type="transmembrane region" description="Helical" evidence="6">
    <location>
        <begin position="128"/>
        <end position="148"/>
    </location>
</feature>
<accession>A0A975PAX5</accession>
<evidence type="ECO:0000256" key="1">
    <source>
        <dbReference type="ARBA" id="ARBA00004651"/>
    </source>
</evidence>
<evidence type="ECO:0000313" key="8">
    <source>
        <dbReference type="Proteomes" id="UP000679352"/>
    </source>
</evidence>
<dbReference type="AlphaFoldDB" id="A0A975PAX5"/>